<dbReference type="OrthoDB" id="291007at2759"/>
<dbReference type="InterPro" id="IPR034035">
    <property type="entry name" value="Astacin-like_dom"/>
</dbReference>
<keyword evidence="6 10" id="KW-0482">Metalloprotease</keyword>
<dbReference type="InterPro" id="IPR006026">
    <property type="entry name" value="Peptidase_Metallo"/>
</dbReference>
<keyword evidence="7" id="KW-0865">Zymogen</keyword>
<dbReference type="GO" id="GO:0004222">
    <property type="term" value="F:metalloendopeptidase activity"/>
    <property type="evidence" value="ECO:0007669"/>
    <property type="project" value="UniProtKB-UniRule"/>
</dbReference>
<accession>A0A226EIG8</accession>
<dbReference type="PRINTS" id="PR00480">
    <property type="entry name" value="ASTACIN"/>
</dbReference>
<evidence type="ECO:0000313" key="13">
    <source>
        <dbReference type="EMBL" id="OXA57100.1"/>
    </source>
</evidence>
<evidence type="ECO:0000313" key="14">
    <source>
        <dbReference type="Proteomes" id="UP000198287"/>
    </source>
</evidence>
<evidence type="ECO:0000256" key="7">
    <source>
        <dbReference type="ARBA" id="ARBA00023145"/>
    </source>
</evidence>
<dbReference type="Proteomes" id="UP000198287">
    <property type="component" value="Unassembled WGS sequence"/>
</dbReference>
<dbReference type="FunFam" id="3.40.390.10:FF:000015">
    <property type="entry name" value="Meprin A subunit"/>
    <property type="match status" value="1"/>
</dbReference>
<evidence type="ECO:0000256" key="2">
    <source>
        <dbReference type="ARBA" id="ARBA00022723"/>
    </source>
</evidence>
<evidence type="ECO:0000256" key="4">
    <source>
        <dbReference type="ARBA" id="ARBA00022801"/>
    </source>
</evidence>
<evidence type="ECO:0000256" key="1">
    <source>
        <dbReference type="ARBA" id="ARBA00022670"/>
    </source>
</evidence>
<feature type="domain" description="Peptidase M12A" evidence="12">
    <location>
        <begin position="65"/>
        <end position="260"/>
    </location>
</feature>
<keyword evidence="2 10" id="KW-0479">Metal-binding</keyword>
<feature type="binding site" evidence="10">
    <location>
        <position position="170"/>
    </location>
    <ligand>
        <name>Zn(2+)</name>
        <dbReference type="ChEBI" id="CHEBI:29105"/>
        <note>catalytic</note>
    </ligand>
</feature>
<dbReference type="OMA" id="HQHNSPD"/>
<keyword evidence="3 11" id="KW-0732">Signal</keyword>
<dbReference type="SMART" id="SM00235">
    <property type="entry name" value="ZnMc"/>
    <property type="match status" value="1"/>
</dbReference>
<protein>
    <recommendedName>
        <fullName evidence="11">Metalloendopeptidase</fullName>
        <ecNumber evidence="11">3.4.24.-</ecNumber>
    </recommendedName>
</protein>
<dbReference type="EMBL" id="LNIX01000003">
    <property type="protein sequence ID" value="OXA57100.1"/>
    <property type="molecule type" value="Genomic_DNA"/>
</dbReference>
<dbReference type="Pfam" id="PF01400">
    <property type="entry name" value="Astacin"/>
    <property type="match status" value="1"/>
</dbReference>
<dbReference type="EC" id="3.4.24.-" evidence="11"/>
<keyword evidence="8" id="KW-1015">Disulfide bond</keyword>
<evidence type="ECO:0000259" key="12">
    <source>
        <dbReference type="PROSITE" id="PS51864"/>
    </source>
</evidence>
<sequence>MGTLSPFMISCLCLAGAIVVLSRPTEHTQGNNLKLIFHSRWDNFDERGPYMGGDVILPPGMDIRNGVIGDHLRWPNATLIYSLDRNFTSPELAIISEAMQEIEALTCIRFAPRNQNETGYIFVARGGPGTGCYSFLGRLGTVQQLNLENPGCIRKGIVMHEFIHAIGFYHEQSREDRDDYVTINWSNIQPGTEFNFLKATVTATFNVTYDYGSLMHYSKYSFATNTSIPTIIPIDPNAEIGQRERLSDKDIYKINAMYCPNYTT</sequence>
<feature type="signal peptide" evidence="11">
    <location>
        <begin position="1"/>
        <end position="22"/>
    </location>
</feature>
<dbReference type="SUPFAM" id="SSF55486">
    <property type="entry name" value="Metalloproteases ('zincins'), catalytic domain"/>
    <property type="match status" value="1"/>
</dbReference>
<evidence type="ECO:0000256" key="11">
    <source>
        <dbReference type="RuleBase" id="RU361183"/>
    </source>
</evidence>
<comment type="cofactor">
    <cofactor evidence="10 11">
        <name>Zn(2+)</name>
        <dbReference type="ChEBI" id="CHEBI:29105"/>
    </cofactor>
    <text evidence="10 11">Binds 1 zinc ion per subunit.</text>
</comment>
<name>A0A226EIG8_FOLCA</name>
<comment type="caution">
    <text evidence="13">The sequence shown here is derived from an EMBL/GenBank/DDBJ whole genome shotgun (WGS) entry which is preliminary data.</text>
</comment>
<comment type="caution">
    <text evidence="10">Lacks conserved residue(s) required for the propagation of feature annotation.</text>
</comment>
<feature type="active site" evidence="10">
    <location>
        <position position="161"/>
    </location>
</feature>
<evidence type="ECO:0000256" key="8">
    <source>
        <dbReference type="ARBA" id="ARBA00023157"/>
    </source>
</evidence>
<reference evidence="13 14" key="1">
    <citation type="submission" date="2015-12" db="EMBL/GenBank/DDBJ databases">
        <title>The genome of Folsomia candida.</title>
        <authorList>
            <person name="Faddeeva A."/>
            <person name="Derks M.F."/>
            <person name="Anvar Y."/>
            <person name="Smit S."/>
            <person name="Van Straalen N."/>
            <person name="Roelofs D."/>
        </authorList>
    </citation>
    <scope>NUCLEOTIDE SEQUENCE [LARGE SCALE GENOMIC DNA]</scope>
    <source>
        <strain evidence="13 14">VU population</strain>
        <tissue evidence="13">Whole body</tissue>
    </source>
</reference>
<evidence type="ECO:0000256" key="6">
    <source>
        <dbReference type="ARBA" id="ARBA00023049"/>
    </source>
</evidence>
<gene>
    <name evidence="13" type="ORF">Fcan01_07069</name>
</gene>
<dbReference type="CDD" id="cd04280">
    <property type="entry name" value="ZnMc_astacin_like"/>
    <property type="match status" value="1"/>
</dbReference>
<keyword evidence="9" id="KW-0325">Glycoprotein</keyword>
<dbReference type="GO" id="GO:0006508">
    <property type="term" value="P:proteolysis"/>
    <property type="evidence" value="ECO:0007669"/>
    <property type="project" value="UniProtKB-KW"/>
</dbReference>
<evidence type="ECO:0000256" key="9">
    <source>
        <dbReference type="ARBA" id="ARBA00023180"/>
    </source>
</evidence>
<proteinExistence type="predicted"/>
<dbReference type="Gene3D" id="3.40.390.10">
    <property type="entry name" value="Collagenase (Catalytic Domain)"/>
    <property type="match status" value="1"/>
</dbReference>
<keyword evidence="1 10" id="KW-0645">Protease</keyword>
<feature type="chain" id="PRO_5011814463" description="Metalloendopeptidase" evidence="11">
    <location>
        <begin position="23"/>
        <end position="264"/>
    </location>
</feature>
<dbReference type="PANTHER" id="PTHR10127:SF780">
    <property type="entry name" value="METALLOENDOPEPTIDASE"/>
    <property type="match status" value="1"/>
</dbReference>
<dbReference type="GO" id="GO:0008270">
    <property type="term" value="F:zinc ion binding"/>
    <property type="evidence" value="ECO:0007669"/>
    <property type="project" value="UniProtKB-UniRule"/>
</dbReference>
<evidence type="ECO:0000256" key="10">
    <source>
        <dbReference type="PROSITE-ProRule" id="PRU01211"/>
    </source>
</evidence>
<keyword evidence="4 10" id="KW-0378">Hydrolase</keyword>
<feature type="binding site" evidence="10">
    <location>
        <position position="164"/>
    </location>
    <ligand>
        <name>Zn(2+)</name>
        <dbReference type="ChEBI" id="CHEBI:29105"/>
        <note>catalytic</note>
    </ligand>
</feature>
<keyword evidence="5 10" id="KW-0862">Zinc</keyword>
<dbReference type="InterPro" id="IPR024079">
    <property type="entry name" value="MetalloPept_cat_dom_sf"/>
</dbReference>
<dbReference type="PROSITE" id="PS51864">
    <property type="entry name" value="ASTACIN"/>
    <property type="match status" value="1"/>
</dbReference>
<evidence type="ECO:0000256" key="3">
    <source>
        <dbReference type="ARBA" id="ARBA00022729"/>
    </source>
</evidence>
<dbReference type="AlphaFoldDB" id="A0A226EIG8"/>
<evidence type="ECO:0000256" key="5">
    <source>
        <dbReference type="ARBA" id="ARBA00022833"/>
    </source>
</evidence>
<dbReference type="InterPro" id="IPR001506">
    <property type="entry name" value="Peptidase_M12A"/>
</dbReference>
<keyword evidence="14" id="KW-1185">Reference proteome</keyword>
<organism evidence="13 14">
    <name type="scientific">Folsomia candida</name>
    <name type="common">Springtail</name>
    <dbReference type="NCBI Taxonomy" id="158441"/>
    <lineage>
        <taxon>Eukaryota</taxon>
        <taxon>Metazoa</taxon>
        <taxon>Ecdysozoa</taxon>
        <taxon>Arthropoda</taxon>
        <taxon>Hexapoda</taxon>
        <taxon>Collembola</taxon>
        <taxon>Entomobryomorpha</taxon>
        <taxon>Isotomoidea</taxon>
        <taxon>Isotomidae</taxon>
        <taxon>Proisotominae</taxon>
        <taxon>Folsomia</taxon>
    </lineage>
</organism>
<dbReference type="PANTHER" id="PTHR10127">
    <property type="entry name" value="DISCOIDIN, CUB, EGF, LAMININ , AND ZINC METALLOPROTEASE DOMAIN CONTAINING"/>
    <property type="match status" value="1"/>
</dbReference>
<feature type="binding site" evidence="10">
    <location>
        <position position="160"/>
    </location>
    <ligand>
        <name>Zn(2+)</name>
        <dbReference type="ChEBI" id="CHEBI:29105"/>
        <note>catalytic</note>
    </ligand>
</feature>